<accession>A0AAV3Z9B9</accession>
<protein>
    <submittedName>
        <fullName evidence="2">Muscle m-line assembly protein unc-89</fullName>
    </submittedName>
</protein>
<organism evidence="2 3">
    <name type="scientific">Plakobranchus ocellatus</name>
    <dbReference type="NCBI Taxonomy" id="259542"/>
    <lineage>
        <taxon>Eukaryota</taxon>
        <taxon>Metazoa</taxon>
        <taxon>Spiralia</taxon>
        <taxon>Lophotrochozoa</taxon>
        <taxon>Mollusca</taxon>
        <taxon>Gastropoda</taxon>
        <taxon>Heterobranchia</taxon>
        <taxon>Euthyneura</taxon>
        <taxon>Panpulmonata</taxon>
        <taxon>Sacoglossa</taxon>
        <taxon>Placobranchoidea</taxon>
        <taxon>Plakobranchidae</taxon>
        <taxon>Plakobranchus</taxon>
    </lineage>
</organism>
<feature type="compositionally biased region" description="Low complexity" evidence="1">
    <location>
        <begin position="411"/>
        <end position="425"/>
    </location>
</feature>
<feature type="compositionally biased region" description="Low complexity" evidence="1">
    <location>
        <begin position="555"/>
        <end position="575"/>
    </location>
</feature>
<feature type="compositionally biased region" description="Basic and acidic residues" evidence="1">
    <location>
        <begin position="397"/>
        <end position="407"/>
    </location>
</feature>
<keyword evidence="3" id="KW-1185">Reference proteome</keyword>
<name>A0AAV3Z9B9_9GAST</name>
<feature type="compositionally biased region" description="Low complexity" evidence="1">
    <location>
        <begin position="609"/>
        <end position="624"/>
    </location>
</feature>
<feature type="compositionally biased region" description="Basic and acidic residues" evidence="1">
    <location>
        <begin position="759"/>
        <end position="774"/>
    </location>
</feature>
<feature type="compositionally biased region" description="Low complexity" evidence="1">
    <location>
        <begin position="501"/>
        <end position="521"/>
    </location>
</feature>
<feature type="compositionally biased region" description="Low complexity" evidence="1">
    <location>
        <begin position="742"/>
        <end position="757"/>
    </location>
</feature>
<feature type="compositionally biased region" description="Low complexity" evidence="1">
    <location>
        <begin position="582"/>
        <end position="597"/>
    </location>
</feature>
<feature type="compositionally biased region" description="Polar residues" evidence="1">
    <location>
        <begin position="532"/>
        <end position="548"/>
    </location>
</feature>
<feature type="compositionally biased region" description="Low complexity" evidence="1">
    <location>
        <begin position="690"/>
        <end position="705"/>
    </location>
</feature>
<evidence type="ECO:0000313" key="2">
    <source>
        <dbReference type="EMBL" id="GFN91754.1"/>
    </source>
</evidence>
<proteinExistence type="predicted"/>
<feature type="compositionally biased region" description="Low complexity" evidence="1">
    <location>
        <begin position="302"/>
        <end position="312"/>
    </location>
</feature>
<dbReference type="Proteomes" id="UP000735302">
    <property type="component" value="Unassembled WGS sequence"/>
</dbReference>
<gene>
    <name evidence="2" type="ORF">PoB_001826000</name>
</gene>
<feature type="region of interest" description="Disordered" evidence="1">
    <location>
        <begin position="300"/>
        <end position="780"/>
    </location>
</feature>
<evidence type="ECO:0000313" key="3">
    <source>
        <dbReference type="Proteomes" id="UP000735302"/>
    </source>
</evidence>
<dbReference type="EMBL" id="BLXT01002163">
    <property type="protein sequence ID" value="GFN91754.1"/>
    <property type="molecule type" value="Genomic_DNA"/>
</dbReference>
<feature type="compositionally biased region" description="Basic and acidic residues" evidence="1">
    <location>
        <begin position="671"/>
        <end position="680"/>
    </location>
</feature>
<feature type="compositionally biased region" description="Low complexity" evidence="1">
    <location>
        <begin position="636"/>
        <end position="651"/>
    </location>
</feature>
<feature type="compositionally biased region" description="Polar residues" evidence="1">
    <location>
        <begin position="482"/>
        <end position="494"/>
    </location>
</feature>
<sequence length="1022" mass="110720">MNQMFYTPYDRRNFMQTFTIYPAQTSKCGLQAVEAAPGWDLTYATDLSGEQCFGSLLTLKELILAGKKVAVLMSCTSGGHRTAPAATGGIIQELEITSGGQVCAYLPFTLVPAVWNQMGETDPWVFRKVCSTGIVEDWTLEGDFVEKTLRPTEWYTSTEPLRGVFDTTMGTDKTQGSIQTWKSSLDSGNDHAVITRNSSGNEFHIYTGATFDSKTDRGDLEINVKHVWNFRYKNDSTSTNLDKVLQFASFSPESASNTFYAWSLVSEDRAHLEEEDSLHNLLAYTGWRLVYSPALQDDEVNSESSIENSSNIENDKASGDSSEEESLENSSNMEKNKTSGDPTEEESLENSSNIEKDKTNEDSTEEESLENSSNMEKNKTSGDPTEEESLENSSNIEKNKTSEKSSEEASLESSSNIEESKASEQSSEEASVENSSNTEKSKASEQPSEEASVENSSNTENSKASEQSSEEASVENSSSGSTPENSPESKASEQSNEEASLENSPSGSSPENSPESIASEQSSEEASLENSPSGSTPENSPESKASEQSNEEASLENSPSDSSPENSPESIASEQSSEEASLENSPSDSSPENSPESIASEQSNEEASLENSPSDSSPENSPESIASEQSSEKASLENSPSDSSPENSPESKASEQSNEEASLENSPSDSSPEHSPESKASEQSSEEASLENSPSDSSPENSPESKASETSDGEENSESHSENSSNDPSTQPDSEDAGNNQSSIEESGSSSGEVISSDGADKKKHDRKRREANSRRKSAPADLMDLVDSIRSGHRVRLAVKEGNRTLHFSADHLVITPDSAVVAHVLSGDEDGASNGYLTWHLIHTNGSWHQFYVQLPSLQLTRRIYKQAEVQWFVDTEPYTVVMETVGDNVTRGSVTALRERTVAIQNLRVKVLQDNNENIFSLDQVILGPEPDAGVTAVSMRTIKTLSIDGGLLDIDVQSFSQAAQGVVAMVTSSGSIYRRSWGFRGDLSKEVTTTNDVQVTWFIMGKGRQDEVDASSLT</sequence>
<feature type="compositionally biased region" description="Polar residues" evidence="1">
    <location>
        <begin position="727"/>
        <end position="741"/>
    </location>
</feature>
<comment type="caution">
    <text evidence="2">The sequence shown here is derived from an EMBL/GenBank/DDBJ whole genome shotgun (WGS) entry which is preliminary data.</text>
</comment>
<dbReference type="AlphaFoldDB" id="A0AAV3Z9B9"/>
<reference evidence="2 3" key="1">
    <citation type="journal article" date="2021" name="Elife">
        <title>Chloroplast acquisition without the gene transfer in kleptoplastic sea slugs, Plakobranchus ocellatus.</title>
        <authorList>
            <person name="Maeda T."/>
            <person name="Takahashi S."/>
            <person name="Yoshida T."/>
            <person name="Shimamura S."/>
            <person name="Takaki Y."/>
            <person name="Nagai Y."/>
            <person name="Toyoda A."/>
            <person name="Suzuki Y."/>
            <person name="Arimoto A."/>
            <person name="Ishii H."/>
            <person name="Satoh N."/>
            <person name="Nishiyama T."/>
            <person name="Hasebe M."/>
            <person name="Maruyama T."/>
            <person name="Minagawa J."/>
            <person name="Obokata J."/>
            <person name="Shigenobu S."/>
        </authorList>
    </citation>
    <scope>NUCLEOTIDE SEQUENCE [LARGE SCALE GENOMIC DNA]</scope>
</reference>
<evidence type="ECO:0000256" key="1">
    <source>
        <dbReference type="SAM" id="MobiDB-lite"/>
    </source>
</evidence>